<protein>
    <recommendedName>
        <fullName evidence="11">Fungal lipase-type domain-containing protein</fullName>
    </recommendedName>
</protein>
<evidence type="ECO:0000256" key="1">
    <source>
        <dbReference type="ARBA" id="ARBA00003523"/>
    </source>
</evidence>
<evidence type="ECO:0000256" key="3">
    <source>
        <dbReference type="ARBA" id="ARBA00010701"/>
    </source>
</evidence>
<keyword evidence="6" id="KW-0378">Hydrolase</keyword>
<feature type="domain" description="Fungal lipase-type" evidence="11">
    <location>
        <begin position="197"/>
        <end position="347"/>
    </location>
</feature>
<keyword evidence="8" id="KW-0442">Lipid degradation</keyword>
<dbReference type="Proteomes" id="UP001210211">
    <property type="component" value="Unassembled WGS sequence"/>
</dbReference>
<dbReference type="GO" id="GO:0008970">
    <property type="term" value="F:phospholipase A1 activity"/>
    <property type="evidence" value="ECO:0007669"/>
    <property type="project" value="UniProtKB-ARBA"/>
</dbReference>
<gene>
    <name evidence="12" type="ORF">LUZ61_014991</name>
</gene>
<dbReference type="EMBL" id="JAMRDG010000002">
    <property type="protein sequence ID" value="KAJ3685827.1"/>
    <property type="molecule type" value="Genomic_DNA"/>
</dbReference>
<dbReference type="CDD" id="cd00519">
    <property type="entry name" value="Lipase_3"/>
    <property type="match status" value="1"/>
</dbReference>
<evidence type="ECO:0000259" key="11">
    <source>
        <dbReference type="Pfam" id="PF01764"/>
    </source>
</evidence>
<evidence type="ECO:0000256" key="6">
    <source>
        <dbReference type="ARBA" id="ARBA00022801"/>
    </source>
</evidence>
<keyword evidence="4" id="KW-0150">Chloroplast</keyword>
<dbReference type="Pfam" id="PF01764">
    <property type="entry name" value="Lipase_3"/>
    <property type="match status" value="1"/>
</dbReference>
<organism evidence="12 13">
    <name type="scientific">Rhynchospora tenuis</name>
    <dbReference type="NCBI Taxonomy" id="198213"/>
    <lineage>
        <taxon>Eukaryota</taxon>
        <taxon>Viridiplantae</taxon>
        <taxon>Streptophyta</taxon>
        <taxon>Embryophyta</taxon>
        <taxon>Tracheophyta</taxon>
        <taxon>Spermatophyta</taxon>
        <taxon>Magnoliopsida</taxon>
        <taxon>Liliopsida</taxon>
        <taxon>Poales</taxon>
        <taxon>Cyperaceae</taxon>
        <taxon>Cyperoideae</taxon>
        <taxon>Rhynchosporeae</taxon>
        <taxon>Rhynchospora</taxon>
    </lineage>
</organism>
<evidence type="ECO:0000256" key="7">
    <source>
        <dbReference type="ARBA" id="ARBA00022946"/>
    </source>
</evidence>
<evidence type="ECO:0000256" key="2">
    <source>
        <dbReference type="ARBA" id="ARBA00004229"/>
    </source>
</evidence>
<keyword evidence="9" id="KW-0443">Lipid metabolism</keyword>
<keyword evidence="5" id="KW-0934">Plastid</keyword>
<evidence type="ECO:0000313" key="13">
    <source>
        <dbReference type="Proteomes" id="UP001210211"/>
    </source>
</evidence>
<keyword evidence="7" id="KW-0809">Transit peptide</keyword>
<feature type="region of interest" description="Disordered" evidence="10">
    <location>
        <begin position="463"/>
        <end position="482"/>
    </location>
</feature>
<dbReference type="FunFam" id="3.40.50.1820:FF:000065">
    <property type="entry name" value="Phospholipase A1-II 3"/>
    <property type="match status" value="1"/>
</dbReference>
<dbReference type="GO" id="GO:0016042">
    <property type="term" value="P:lipid catabolic process"/>
    <property type="evidence" value="ECO:0007669"/>
    <property type="project" value="UniProtKB-KW"/>
</dbReference>
<reference evidence="12 13" key="1">
    <citation type="journal article" date="2022" name="Cell">
        <title>Repeat-based holocentromeres influence genome architecture and karyotype evolution.</title>
        <authorList>
            <person name="Hofstatter P.G."/>
            <person name="Thangavel G."/>
            <person name="Lux T."/>
            <person name="Neumann P."/>
            <person name="Vondrak T."/>
            <person name="Novak P."/>
            <person name="Zhang M."/>
            <person name="Costa L."/>
            <person name="Castellani M."/>
            <person name="Scott A."/>
            <person name="Toegelov H."/>
            <person name="Fuchs J."/>
            <person name="Mata-Sucre Y."/>
            <person name="Dias Y."/>
            <person name="Vanzela A.L.L."/>
            <person name="Huettel B."/>
            <person name="Almeida C.C.S."/>
            <person name="Simkova H."/>
            <person name="Souza G."/>
            <person name="Pedrosa-Harand A."/>
            <person name="Macas J."/>
            <person name="Mayer K.F.X."/>
            <person name="Houben A."/>
            <person name="Marques A."/>
        </authorList>
    </citation>
    <scope>NUCLEOTIDE SEQUENCE [LARGE SCALE GENOMIC DNA]</scope>
    <source>
        <strain evidence="12">RhyTen1mFocal</strain>
    </source>
</reference>
<dbReference type="SUPFAM" id="SSF53474">
    <property type="entry name" value="alpha/beta-Hydrolases"/>
    <property type="match status" value="1"/>
</dbReference>
<accession>A0AAD5WC41</accession>
<proteinExistence type="inferred from homology"/>
<evidence type="ECO:0000256" key="9">
    <source>
        <dbReference type="ARBA" id="ARBA00023098"/>
    </source>
</evidence>
<evidence type="ECO:0000256" key="5">
    <source>
        <dbReference type="ARBA" id="ARBA00022640"/>
    </source>
</evidence>
<comment type="caution">
    <text evidence="12">The sequence shown here is derived from an EMBL/GenBank/DDBJ whole genome shotgun (WGS) entry which is preliminary data.</text>
</comment>
<comment type="subcellular location">
    <subcellularLocation>
        <location evidence="2">Plastid</location>
        <location evidence="2">Chloroplast</location>
    </subcellularLocation>
</comment>
<dbReference type="PANTHER" id="PTHR31403:SF11">
    <property type="entry name" value="OS12G0614500 PROTEIN"/>
    <property type="match status" value="1"/>
</dbReference>
<name>A0AAD5WC41_9POAL</name>
<evidence type="ECO:0000313" key="12">
    <source>
        <dbReference type="EMBL" id="KAJ3685827.1"/>
    </source>
</evidence>
<comment type="similarity">
    <text evidence="3">Belongs to the AB hydrolase superfamily. Lipase family.</text>
</comment>
<sequence length="482" mass="55718">MFHHNHHHHHKNPMDHLIKKASGLFHHDDDQGDTNTQQTADTDIETSHTAKYYLARNDQIEEPGHVPRGDCASLKDVIHGPEDPTPYLNPLDDNFRHEIIKYGEFIQGTYDAFDFNTYSDYCGSCLYSIDRMFEKVGLARNGYIMTKYLYAMSRARLPRWLEKSWHPNAWNYDSNWIGYMAVSNDEETARIGIRDIVVPWRGTMAAGEWLKDFEFLLQHIGPDKDDDIKVEHGFYSLYSSKSDDTRYNQTSAQDQFLTELRRLVNFFRERGEQVSLTTTGHSLGAALAYLAAYDAAQEFQDLPVTIVTFGGPRVGNNKFCDFLEQRKVKAIRVVVKHDFIPRMPGIVFNKELEKIEEVADSWHWLYTHYGHVLEIDVESSPYVNHKRDSSGYHNLELHLHLIDGHISSSEMTKFRENAKRDVALVNKSCGMLKEETLVPSCWYQPAFKGLVRNHLGRWVIPQREPEDIPPPPDTVTPLSVFE</sequence>
<keyword evidence="13" id="KW-1185">Reference proteome</keyword>
<dbReference type="GO" id="GO:0009507">
    <property type="term" value="C:chloroplast"/>
    <property type="evidence" value="ECO:0007669"/>
    <property type="project" value="UniProtKB-SubCell"/>
</dbReference>
<evidence type="ECO:0000256" key="4">
    <source>
        <dbReference type="ARBA" id="ARBA00022528"/>
    </source>
</evidence>
<evidence type="ECO:0000256" key="8">
    <source>
        <dbReference type="ARBA" id="ARBA00022963"/>
    </source>
</evidence>
<evidence type="ECO:0000256" key="10">
    <source>
        <dbReference type="SAM" id="MobiDB-lite"/>
    </source>
</evidence>
<dbReference type="InterPro" id="IPR002921">
    <property type="entry name" value="Fungal_lipase-type"/>
</dbReference>
<dbReference type="AlphaFoldDB" id="A0AAD5WC41"/>
<comment type="function">
    <text evidence="1">Acylhydrolase that catalyzes the hydrolysis of phospholipids at the sn-1 position.</text>
</comment>
<dbReference type="Gene3D" id="3.40.50.1820">
    <property type="entry name" value="alpha/beta hydrolase"/>
    <property type="match status" value="1"/>
</dbReference>
<dbReference type="PANTHER" id="PTHR31403">
    <property type="entry name" value="PHOSPHOLIPASE A1-IBETA2, CHLOROPLASTIC"/>
    <property type="match status" value="1"/>
</dbReference>
<dbReference type="InterPro" id="IPR029058">
    <property type="entry name" value="AB_hydrolase_fold"/>
</dbReference>